<name>A0ABQ1RCP8_9ALTE</name>
<sequence length="106" mass="11364">MDNEVKPSYKISTRIWWNITWKTVLFGIPFSFVGGLIGAMVGLVATGGNDPLANQIGSIASGLAVVPIAIWVIGSSLNETYGKYRVSLTEVKESSKDLTDNEATVS</sequence>
<keyword evidence="1" id="KW-1133">Transmembrane helix</keyword>
<reference evidence="3" key="1">
    <citation type="journal article" date="2019" name="Int. J. Syst. Evol. Microbiol.">
        <title>The Global Catalogue of Microorganisms (GCM) 10K type strain sequencing project: providing services to taxonomists for standard genome sequencing and annotation.</title>
        <authorList>
            <consortium name="The Broad Institute Genomics Platform"/>
            <consortium name="The Broad Institute Genome Sequencing Center for Infectious Disease"/>
            <person name="Wu L."/>
            <person name="Ma J."/>
        </authorList>
    </citation>
    <scope>NUCLEOTIDE SEQUENCE [LARGE SCALE GENOMIC DNA]</scope>
    <source>
        <strain evidence="3">CGMCC 1.12923</strain>
    </source>
</reference>
<proteinExistence type="predicted"/>
<accession>A0ABQ1RCP8</accession>
<keyword evidence="3" id="KW-1185">Reference proteome</keyword>
<protein>
    <recommendedName>
        <fullName evidence="4">MotA/TolQ/ExbB proton channel domain-containing protein</fullName>
    </recommendedName>
</protein>
<feature type="transmembrane region" description="Helical" evidence="1">
    <location>
        <begin position="56"/>
        <end position="77"/>
    </location>
</feature>
<dbReference type="RefSeq" id="WP_099033841.1">
    <property type="nucleotide sequence ID" value="NZ_BMGJ01000005.1"/>
</dbReference>
<evidence type="ECO:0000313" key="2">
    <source>
        <dbReference type="EMBL" id="GGD62761.1"/>
    </source>
</evidence>
<keyword evidence="1" id="KW-0812">Transmembrane</keyword>
<evidence type="ECO:0008006" key="4">
    <source>
        <dbReference type="Google" id="ProtNLM"/>
    </source>
</evidence>
<gene>
    <name evidence="2" type="ORF">GCM10011357_17570</name>
</gene>
<evidence type="ECO:0000313" key="3">
    <source>
        <dbReference type="Proteomes" id="UP000614272"/>
    </source>
</evidence>
<organism evidence="2 3">
    <name type="scientific">Lacimicrobium alkaliphilum</name>
    <dbReference type="NCBI Taxonomy" id="1526571"/>
    <lineage>
        <taxon>Bacteria</taxon>
        <taxon>Pseudomonadati</taxon>
        <taxon>Pseudomonadota</taxon>
        <taxon>Gammaproteobacteria</taxon>
        <taxon>Alteromonadales</taxon>
        <taxon>Alteromonadaceae</taxon>
        <taxon>Lacimicrobium</taxon>
    </lineage>
</organism>
<dbReference type="Proteomes" id="UP000614272">
    <property type="component" value="Unassembled WGS sequence"/>
</dbReference>
<comment type="caution">
    <text evidence="2">The sequence shown here is derived from an EMBL/GenBank/DDBJ whole genome shotgun (WGS) entry which is preliminary data.</text>
</comment>
<dbReference type="EMBL" id="BMGJ01000005">
    <property type="protein sequence ID" value="GGD62761.1"/>
    <property type="molecule type" value="Genomic_DNA"/>
</dbReference>
<feature type="transmembrane region" description="Helical" evidence="1">
    <location>
        <begin position="21"/>
        <end position="44"/>
    </location>
</feature>
<evidence type="ECO:0000256" key="1">
    <source>
        <dbReference type="SAM" id="Phobius"/>
    </source>
</evidence>
<keyword evidence="1" id="KW-0472">Membrane</keyword>